<organism evidence="8">
    <name type="scientific">Aegilops tauschii</name>
    <name type="common">Tausch's goatgrass</name>
    <name type="synonym">Aegilops squarrosa</name>
    <dbReference type="NCBI Taxonomy" id="37682"/>
    <lineage>
        <taxon>Eukaryota</taxon>
        <taxon>Viridiplantae</taxon>
        <taxon>Streptophyta</taxon>
        <taxon>Embryophyta</taxon>
        <taxon>Tracheophyta</taxon>
        <taxon>Spermatophyta</taxon>
        <taxon>Magnoliopsida</taxon>
        <taxon>Liliopsida</taxon>
        <taxon>Poales</taxon>
        <taxon>Poaceae</taxon>
        <taxon>BOP clade</taxon>
        <taxon>Pooideae</taxon>
        <taxon>Triticodae</taxon>
        <taxon>Triticeae</taxon>
        <taxon>Triticinae</taxon>
        <taxon>Aegilops</taxon>
    </lineage>
</organism>
<keyword evidence="2" id="KW-0433">Leucine-rich repeat</keyword>
<accession>R7W6V3</accession>
<evidence type="ECO:0000256" key="2">
    <source>
        <dbReference type="ARBA" id="ARBA00022614"/>
    </source>
</evidence>
<keyword evidence="3" id="KW-0677">Repeat</keyword>
<name>R7W6V3_AEGTA</name>
<reference evidence="8" key="1">
    <citation type="submission" date="2015-06" db="UniProtKB">
        <authorList>
            <consortium name="EnsemblPlants"/>
        </authorList>
    </citation>
    <scope>IDENTIFICATION</scope>
</reference>
<feature type="domain" description="NB-ARC" evidence="6">
    <location>
        <begin position="355"/>
        <end position="402"/>
    </location>
</feature>
<feature type="domain" description="Disease resistance N-terminal" evidence="7">
    <location>
        <begin position="160"/>
        <end position="242"/>
    </location>
</feature>
<keyword evidence="4" id="KW-0547">Nucleotide-binding</keyword>
<dbReference type="PANTHER" id="PTHR19338:SF48">
    <property type="entry name" value="OS12G0166600 PROTEIN"/>
    <property type="match status" value="1"/>
</dbReference>
<evidence type="ECO:0000259" key="7">
    <source>
        <dbReference type="Pfam" id="PF18052"/>
    </source>
</evidence>
<evidence type="ECO:0000256" key="5">
    <source>
        <dbReference type="ARBA" id="ARBA00022821"/>
    </source>
</evidence>
<proteinExistence type="inferred from homology"/>
<dbReference type="SUPFAM" id="SSF52540">
    <property type="entry name" value="P-loop containing nucleoside triphosphate hydrolases"/>
    <property type="match status" value="1"/>
</dbReference>
<dbReference type="Gene3D" id="3.40.50.300">
    <property type="entry name" value="P-loop containing nucleotide triphosphate hydrolases"/>
    <property type="match status" value="1"/>
</dbReference>
<comment type="similarity">
    <text evidence="1">Belongs to the disease resistance NB-LRR family.</text>
</comment>
<dbReference type="InterPro" id="IPR038005">
    <property type="entry name" value="RX-like_CC"/>
</dbReference>
<dbReference type="PANTHER" id="PTHR19338">
    <property type="entry name" value="TRANSLOCASE OF INNER MITOCHONDRIAL MEMBRANE 13 HOMOLOG"/>
    <property type="match status" value="1"/>
</dbReference>
<evidence type="ECO:0000256" key="4">
    <source>
        <dbReference type="ARBA" id="ARBA00022741"/>
    </source>
</evidence>
<dbReference type="Pfam" id="PF00931">
    <property type="entry name" value="NB-ARC"/>
    <property type="match status" value="1"/>
</dbReference>
<dbReference type="InterPro" id="IPR027417">
    <property type="entry name" value="P-loop_NTPase"/>
</dbReference>
<dbReference type="GO" id="GO:0006952">
    <property type="term" value="P:defense response"/>
    <property type="evidence" value="ECO:0007669"/>
    <property type="project" value="UniProtKB-KW"/>
</dbReference>
<dbReference type="EnsemblPlants" id="EMT17272">
    <property type="protein sequence ID" value="EMT17272"/>
    <property type="gene ID" value="F775_25378"/>
</dbReference>
<evidence type="ECO:0000313" key="8">
    <source>
        <dbReference type="EnsemblPlants" id="EMT17272"/>
    </source>
</evidence>
<dbReference type="AlphaFoldDB" id="R7W6V3"/>
<dbReference type="InterPro" id="IPR002182">
    <property type="entry name" value="NB-ARC"/>
</dbReference>
<sequence length="419" mass="46191">METSNIMMLLYLSGLYFTNSDAEPLVRGSVAATCYFKSANGLAGNWGLSISRLNFCIALLAVPFPEYLVPPMGPSIDRCRILTTQSSVVPIVSMNRMMIGHVLPLYRNDHQCNDDSQWCHPRNGFIRNGNDSLTQPRPEEYVVDERGEGFKLSRMESAAQSIVSTFGQVLVEELQEICGVGDNVVHLRDELATMNAALRVISEADQSSVDHLVREWEKQVHDLADDAEDCIDTYSLCIVRPTPRPPNDVSGSQPIFSWAGYLLSRAKSVARYPYVKLVLQRTLAADIKALLVRTTKVSERRAHYGIDLQRSAWFAPVSAASVSANALRRVDDPDQFVGITEQANSLAGKIKAAAVHEGLNVFSIVGFGGLGKTTLAMELCRQLDMDFPRQALVSVSQAFDATKDVKGLLVPVLQQILKD</sequence>
<dbReference type="InterPro" id="IPR041118">
    <property type="entry name" value="Rx_N"/>
</dbReference>
<evidence type="ECO:0000256" key="3">
    <source>
        <dbReference type="ARBA" id="ARBA00022737"/>
    </source>
</evidence>
<keyword evidence="5" id="KW-0611">Plant defense</keyword>
<evidence type="ECO:0000259" key="6">
    <source>
        <dbReference type="Pfam" id="PF00931"/>
    </source>
</evidence>
<protein>
    <submittedName>
        <fullName evidence="8">Uncharacterized protein</fullName>
    </submittedName>
</protein>
<dbReference type="CDD" id="cd14798">
    <property type="entry name" value="RX-CC_like"/>
    <property type="match status" value="1"/>
</dbReference>
<dbReference type="Gene3D" id="1.20.5.4130">
    <property type="match status" value="1"/>
</dbReference>
<evidence type="ECO:0000256" key="1">
    <source>
        <dbReference type="ARBA" id="ARBA00008894"/>
    </source>
</evidence>
<dbReference type="GO" id="GO:0043531">
    <property type="term" value="F:ADP binding"/>
    <property type="evidence" value="ECO:0007669"/>
    <property type="project" value="InterPro"/>
</dbReference>
<dbReference type="Pfam" id="PF18052">
    <property type="entry name" value="Rx_N"/>
    <property type="match status" value="1"/>
</dbReference>